<dbReference type="PANTHER" id="PTHR24260">
    <property type="match status" value="1"/>
</dbReference>
<reference evidence="6" key="2">
    <citation type="submission" date="2020-05" db="UniProtKB">
        <authorList>
            <consortium name="EnsemblMetazoa"/>
        </authorList>
    </citation>
    <scope>IDENTIFICATION</scope>
    <source>
        <strain evidence="6">JHB</strain>
    </source>
</reference>
<sequence length="539" mass="60775">MPVGCTSKSLQKTSPCPTVFSYDEKEDTSETWYGTLSLKTNVPLHGIFIDVIFDGQVFVFGAYFKDVTTKDNLRFHIEDKTYRLNAGETLILKFYVKHSDYGRIPLLRQVRFNGQNVCVDVSTPKPPTERTAKPVVVSLQDHPIVYPEYSSQRETRPAVNRKRPAVDHHDPIQDPTIWKKPSSGSSSTETSTARTIRQPNPSYESSNQNVNYANVRTPAPAGSREGAYRTTTDAYYGGDYTHQPARTTTKKSGYFQGDYAFIQNVETSTHYINSYDEDICGTVVPKANPLVTHGAPAQNAQFPWHGALYRSSVTELRYLCGSTLISARFALTAAHCVALEKSLKPVESDSLLLYLGKTNLKKWTGPEQDAKLERIIIHPDYNYERFFADIALLRLKDDVKFNHFVRPACLWNFDEDYKVMINKVGFVPGWGYTERGLVSEELSFAQMPVVAHETCIWSNRDFFSKVTSNTSFCAGFRNGTSVCNGDSGGGMVFKQSNKWYLRGIVSVSAALQNHVSCDPNHFAVFTDVAKFLRWIRSYM</sequence>
<dbReference type="InterPro" id="IPR031986">
    <property type="entry name" value="GD_N"/>
</dbReference>
<evidence type="ECO:0000313" key="7">
    <source>
        <dbReference type="Proteomes" id="UP000002320"/>
    </source>
</evidence>
<organism>
    <name type="scientific">Culex quinquefasciatus</name>
    <name type="common">Southern house mosquito</name>
    <name type="synonym">Culex pungens</name>
    <dbReference type="NCBI Taxonomy" id="7176"/>
    <lineage>
        <taxon>Eukaryota</taxon>
        <taxon>Metazoa</taxon>
        <taxon>Ecdysozoa</taxon>
        <taxon>Arthropoda</taxon>
        <taxon>Hexapoda</taxon>
        <taxon>Insecta</taxon>
        <taxon>Pterygota</taxon>
        <taxon>Neoptera</taxon>
        <taxon>Endopterygota</taxon>
        <taxon>Diptera</taxon>
        <taxon>Nematocera</taxon>
        <taxon>Culicoidea</taxon>
        <taxon>Culicidae</taxon>
        <taxon>Culicinae</taxon>
        <taxon>Culicini</taxon>
        <taxon>Culex</taxon>
        <taxon>Culex</taxon>
    </lineage>
</organism>
<dbReference type="CDD" id="cd00190">
    <property type="entry name" value="Tryp_SPc"/>
    <property type="match status" value="1"/>
</dbReference>
<dbReference type="OMA" id="NHFAVFT"/>
<dbReference type="SMART" id="SM00020">
    <property type="entry name" value="Tryp_SPc"/>
    <property type="match status" value="1"/>
</dbReference>
<dbReference type="InParanoid" id="B0WK45"/>
<dbReference type="STRING" id="7176.B0WK45"/>
<dbReference type="InterPro" id="IPR051333">
    <property type="entry name" value="CLIP_Serine_Protease"/>
</dbReference>
<reference evidence="5" key="1">
    <citation type="submission" date="2007-03" db="EMBL/GenBank/DDBJ databases">
        <title>Annotation of Culex pipiens quinquefasciatus.</title>
        <authorList>
            <consortium name="The Broad Institute Genome Sequencing Platform"/>
            <person name="Atkinson P.W."/>
            <person name="Hemingway J."/>
            <person name="Christensen B.M."/>
            <person name="Higgs S."/>
            <person name="Kodira C."/>
            <person name="Hannick L."/>
            <person name="Megy K."/>
            <person name="O'Leary S."/>
            <person name="Pearson M."/>
            <person name="Haas B.J."/>
            <person name="Mauceli E."/>
            <person name="Wortman J.R."/>
            <person name="Lee N.H."/>
            <person name="Guigo R."/>
            <person name="Stanke M."/>
            <person name="Alvarado L."/>
            <person name="Amedeo P."/>
            <person name="Antoine C.H."/>
            <person name="Arensburger P."/>
            <person name="Bidwell S.L."/>
            <person name="Crawford M."/>
            <person name="Camaro F."/>
            <person name="Devon K."/>
            <person name="Engels R."/>
            <person name="Hammond M."/>
            <person name="Howarth C."/>
            <person name="Koehrsen M."/>
            <person name="Lawson D."/>
            <person name="Montgomery P."/>
            <person name="Nene V."/>
            <person name="Nusbaum C."/>
            <person name="Puiu D."/>
            <person name="Romero-Severson J."/>
            <person name="Severson D.W."/>
            <person name="Shumway M."/>
            <person name="Sisk P."/>
            <person name="Stolte C."/>
            <person name="Zeng Q."/>
            <person name="Eisenstadt E."/>
            <person name="Fraser-Liggett C."/>
            <person name="Strausberg R."/>
            <person name="Galagan J."/>
            <person name="Birren B."/>
            <person name="Collins F.H."/>
        </authorList>
    </citation>
    <scope>NUCLEOTIDE SEQUENCE [LARGE SCALE GENOMIC DNA]</scope>
    <source>
        <strain evidence="5">JHB</strain>
    </source>
</reference>
<dbReference type="Pfam" id="PF00089">
    <property type="entry name" value="Trypsin"/>
    <property type="match status" value="1"/>
</dbReference>
<dbReference type="HOGENOM" id="CLU_006842_16_1_1"/>
<dbReference type="InterPro" id="IPR001314">
    <property type="entry name" value="Peptidase_S1A"/>
</dbReference>
<keyword evidence="7" id="KW-1185">Reference proteome</keyword>
<dbReference type="GO" id="GO:0004252">
    <property type="term" value="F:serine-type endopeptidase activity"/>
    <property type="evidence" value="ECO:0007669"/>
    <property type="project" value="InterPro"/>
</dbReference>
<dbReference type="InterPro" id="IPR009003">
    <property type="entry name" value="Peptidase_S1_PA"/>
</dbReference>
<dbReference type="GO" id="GO:0006508">
    <property type="term" value="P:proteolysis"/>
    <property type="evidence" value="ECO:0007669"/>
    <property type="project" value="InterPro"/>
</dbReference>
<dbReference type="FunFam" id="2.40.10.10:FF:000068">
    <property type="entry name" value="transmembrane protease serine 2"/>
    <property type="match status" value="1"/>
</dbReference>
<dbReference type="InterPro" id="IPR043504">
    <property type="entry name" value="Peptidase_S1_PA_chymotrypsin"/>
</dbReference>
<dbReference type="Proteomes" id="UP000002320">
    <property type="component" value="Unassembled WGS sequence"/>
</dbReference>
<evidence type="ECO:0000313" key="6">
    <source>
        <dbReference type="EnsemblMetazoa" id="CPIJ007100-PA"/>
    </source>
</evidence>
<dbReference type="InterPro" id="IPR001254">
    <property type="entry name" value="Trypsin_dom"/>
</dbReference>
<dbReference type="PRINTS" id="PR00722">
    <property type="entry name" value="CHYMOTRYPSIN"/>
</dbReference>
<dbReference type="Gene3D" id="2.40.10.10">
    <property type="entry name" value="Trypsin-like serine proteases"/>
    <property type="match status" value="1"/>
</dbReference>
<name>B0WK45_CULQU</name>
<keyword evidence="1" id="KW-1015">Disulfide bond</keyword>
<evidence type="ECO:0000259" key="4">
    <source>
        <dbReference type="PROSITE" id="PS50240"/>
    </source>
</evidence>
<evidence type="ECO:0000256" key="1">
    <source>
        <dbReference type="ARBA" id="ARBA00023157"/>
    </source>
</evidence>
<dbReference type="EnsemblMetazoa" id="CPIJ007100-RA">
    <property type="protein sequence ID" value="CPIJ007100-PA"/>
    <property type="gene ID" value="CPIJ007100"/>
</dbReference>
<feature type="region of interest" description="Disordered" evidence="3">
    <location>
        <begin position="148"/>
        <end position="226"/>
    </location>
</feature>
<dbReference type="eggNOG" id="KOG3627">
    <property type="taxonomic scope" value="Eukaryota"/>
</dbReference>
<dbReference type="OrthoDB" id="6147874at2759"/>
<gene>
    <name evidence="6" type="primary">6039475</name>
    <name evidence="5" type="ORF">CpipJ_CPIJ007100</name>
</gene>
<dbReference type="AlphaFoldDB" id="B0WK45"/>
<evidence type="ECO:0000313" key="5">
    <source>
        <dbReference type="EMBL" id="EDS29605.1"/>
    </source>
</evidence>
<feature type="compositionally biased region" description="Low complexity" evidence="3">
    <location>
        <begin position="182"/>
        <end position="192"/>
    </location>
</feature>
<dbReference type="SUPFAM" id="SSF50494">
    <property type="entry name" value="Trypsin-like serine proteases"/>
    <property type="match status" value="1"/>
</dbReference>
<dbReference type="VEuPathDB" id="VectorBase:CPIJ007100"/>
<protein>
    <recommendedName>
        <fullName evidence="4">Peptidase S1 domain-containing protein</fullName>
    </recommendedName>
</protein>
<evidence type="ECO:0000256" key="2">
    <source>
        <dbReference type="ARBA" id="ARBA00024195"/>
    </source>
</evidence>
<dbReference type="PANTHER" id="PTHR24260:SF143">
    <property type="entry name" value="SERINE PROTEASE GD-LIKE PROTEIN"/>
    <property type="match status" value="1"/>
</dbReference>
<dbReference type="Pfam" id="PF16030">
    <property type="entry name" value="GD_N"/>
    <property type="match status" value="1"/>
</dbReference>
<dbReference type="PROSITE" id="PS00134">
    <property type="entry name" value="TRYPSIN_HIS"/>
    <property type="match status" value="1"/>
</dbReference>
<evidence type="ECO:0000256" key="3">
    <source>
        <dbReference type="SAM" id="MobiDB-lite"/>
    </source>
</evidence>
<dbReference type="VEuPathDB" id="VectorBase:CQUJHB001138"/>
<dbReference type="EMBL" id="DS231967">
    <property type="protein sequence ID" value="EDS29605.1"/>
    <property type="molecule type" value="Genomic_DNA"/>
</dbReference>
<dbReference type="PROSITE" id="PS50240">
    <property type="entry name" value="TRYPSIN_DOM"/>
    <property type="match status" value="1"/>
</dbReference>
<feature type="domain" description="Peptidase S1" evidence="4">
    <location>
        <begin position="291"/>
        <end position="539"/>
    </location>
</feature>
<proteinExistence type="inferred from homology"/>
<accession>B0WK45</accession>
<dbReference type="KEGG" id="cqu:CpipJ_CPIJ007100"/>
<feature type="compositionally biased region" description="Polar residues" evidence="3">
    <location>
        <begin position="193"/>
        <end position="214"/>
    </location>
</feature>
<comment type="similarity">
    <text evidence="2">Belongs to the peptidase S1 family. CLIP subfamily.</text>
</comment>
<dbReference type="InterPro" id="IPR018114">
    <property type="entry name" value="TRYPSIN_HIS"/>
</dbReference>